<protein>
    <submittedName>
        <fullName evidence="6">Serine phosphatase RsbU, regulator of sigma subunit</fullName>
    </submittedName>
</protein>
<keyword evidence="4" id="KW-0812">Transmembrane</keyword>
<dbReference type="InterPro" id="IPR001932">
    <property type="entry name" value="PPM-type_phosphatase-like_dom"/>
</dbReference>
<dbReference type="Pfam" id="PF13181">
    <property type="entry name" value="TPR_8"/>
    <property type="match status" value="2"/>
</dbReference>
<dbReference type="AlphaFoldDB" id="A0A1I2DZ41"/>
<feature type="transmembrane region" description="Helical" evidence="4">
    <location>
        <begin position="545"/>
        <end position="568"/>
    </location>
</feature>
<evidence type="ECO:0000313" key="7">
    <source>
        <dbReference type="Proteomes" id="UP000199513"/>
    </source>
</evidence>
<evidence type="ECO:0000256" key="2">
    <source>
        <dbReference type="PROSITE-ProRule" id="PRU00339"/>
    </source>
</evidence>
<dbReference type="Proteomes" id="UP000199513">
    <property type="component" value="Unassembled WGS sequence"/>
</dbReference>
<dbReference type="InterPro" id="IPR011990">
    <property type="entry name" value="TPR-like_helical_dom_sf"/>
</dbReference>
<feature type="coiled-coil region" evidence="3">
    <location>
        <begin position="571"/>
        <end position="598"/>
    </location>
</feature>
<feature type="repeat" description="TPR" evidence="2">
    <location>
        <begin position="242"/>
        <end position="275"/>
    </location>
</feature>
<dbReference type="InterPro" id="IPR036457">
    <property type="entry name" value="PPM-type-like_dom_sf"/>
</dbReference>
<dbReference type="InterPro" id="IPR052016">
    <property type="entry name" value="Bact_Sigma-Reg"/>
</dbReference>
<evidence type="ECO:0000256" key="1">
    <source>
        <dbReference type="ARBA" id="ARBA00022801"/>
    </source>
</evidence>
<dbReference type="RefSeq" id="WP_091541957.1">
    <property type="nucleotide sequence ID" value="NZ_FONY01000008.1"/>
</dbReference>
<dbReference type="PANTHER" id="PTHR43156">
    <property type="entry name" value="STAGE II SPORULATION PROTEIN E-RELATED"/>
    <property type="match status" value="1"/>
</dbReference>
<feature type="repeat" description="TPR" evidence="2">
    <location>
        <begin position="122"/>
        <end position="155"/>
    </location>
</feature>
<keyword evidence="1" id="KW-0378">Hydrolase</keyword>
<keyword evidence="4" id="KW-0472">Membrane</keyword>
<dbReference type="SMART" id="SM00331">
    <property type="entry name" value="PP2C_SIG"/>
    <property type="match status" value="1"/>
</dbReference>
<dbReference type="Gene3D" id="3.60.40.10">
    <property type="entry name" value="PPM-type phosphatase domain"/>
    <property type="match status" value="1"/>
</dbReference>
<keyword evidence="3" id="KW-0175">Coiled coil</keyword>
<dbReference type="EMBL" id="FONY01000008">
    <property type="protein sequence ID" value="SFE85982.1"/>
    <property type="molecule type" value="Genomic_DNA"/>
</dbReference>
<proteinExistence type="predicted"/>
<name>A0A1I2DZ41_9BACT</name>
<dbReference type="InterPro" id="IPR019734">
    <property type="entry name" value="TPR_rpt"/>
</dbReference>
<keyword evidence="4" id="KW-1133">Transmembrane helix</keyword>
<evidence type="ECO:0000256" key="4">
    <source>
        <dbReference type="SAM" id="Phobius"/>
    </source>
</evidence>
<dbReference type="PANTHER" id="PTHR43156:SF9">
    <property type="entry name" value="HAMP DOMAIN-CONTAINING PROTEIN"/>
    <property type="match status" value="1"/>
</dbReference>
<dbReference type="GO" id="GO:0016791">
    <property type="term" value="F:phosphatase activity"/>
    <property type="evidence" value="ECO:0007669"/>
    <property type="project" value="TreeGrafter"/>
</dbReference>
<evidence type="ECO:0000313" key="6">
    <source>
        <dbReference type="EMBL" id="SFE85982.1"/>
    </source>
</evidence>
<feature type="coiled-coil region" evidence="3">
    <location>
        <begin position="436"/>
        <end position="542"/>
    </location>
</feature>
<keyword evidence="2" id="KW-0802">TPR repeat</keyword>
<reference evidence="6 7" key="1">
    <citation type="submission" date="2016-10" db="EMBL/GenBank/DDBJ databases">
        <authorList>
            <person name="de Groot N.N."/>
        </authorList>
    </citation>
    <scope>NUCLEOTIDE SEQUENCE [LARGE SCALE GENOMIC DNA]</scope>
    <source>
        <strain>GEY</strain>
        <strain evidence="7">DSM 9560</strain>
    </source>
</reference>
<evidence type="ECO:0000256" key="3">
    <source>
        <dbReference type="SAM" id="Coils"/>
    </source>
</evidence>
<dbReference type="Pfam" id="PF07228">
    <property type="entry name" value="SpoIIE"/>
    <property type="match status" value="1"/>
</dbReference>
<keyword evidence="7" id="KW-1185">Reference proteome</keyword>
<evidence type="ECO:0000259" key="5">
    <source>
        <dbReference type="SMART" id="SM00331"/>
    </source>
</evidence>
<dbReference type="Gene3D" id="1.25.40.10">
    <property type="entry name" value="Tetratricopeptide repeat domain"/>
    <property type="match status" value="3"/>
</dbReference>
<feature type="domain" description="PPM-type phosphatase" evidence="5">
    <location>
        <begin position="639"/>
        <end position="868"/>
    </location>
</feature>
<dbReference type="SUPFAM" id="SSF48452">
    <property type="entry name" value="TPR-like"/>
    <property type="match status" value="2"/>
</dbReference>
<dbReference type="STRING" id="1003.SAMN04488541_100893"/>
<dbReference type="PROSITE" id="PS50005">
    <property type="entry name" value="TPR"/>
    <property type="match status" value="2"/>
</dbReference>
<organism evidence="6 7">
    <name type="scientific">Thermoflexibacter ruber</name>
    <dbReference type="NCBI Taxonomy" id="1003"/>
    <lineage>
        <taxon>Bacteria</taxon>
        <taxon>Pseudomonadati</taxon>
        <taxon>Bacteroidota</taxon>
        <taxon>Cytophagia</taxon>
        <taxon>Cytophagales</taxon>
        <taxon>Thermoflexibacteraceae</taxon>
        <taxon>Thermoflexibacter</taxon>
    </lineage>
</organism>
<gene>
    <name evidence="6" type="ORF">SAMN04488541_100893</name>
</gene>
<sequence length="868" mass="100533">MKRLFSDIFPTLIQFVLLTNCLLCFLSLGKSLAQISGDSMEIAKNNQLAQTHLFQKQNDKAIEYAKKALNLAEATEYESEQAKSFLFLGKAFRQKKNYYEALRNLLYCLRIYEKLYDDIAIAEATTEVGLLFYEQKAYTKAIDYFSNAYSVYKRASQVDKANQVMEYLAKATLLQGDMENAHKNFSILLEVKRQEEDTTQIIYVLNKLVSIETALEDFKDASQHLLELAKFYDEPSKISSLSAIYNNLGFISKRQGNLNQSIDYFNKSLSLYEKRQGKLPDSLYASLLENVGVAYANLKAYELSETFFNNALKIKQKTNNKAEIAKTFNYLAANYYISDNQLKALETVNQAISLANEANAEEVLITSYRILEMIYKNENLAKAQEYTEQVERITFSMREKQRFEEQRSIDNNNILDKWENDLKQQILLDEQNQIRFRRLSAETEKQARENERKENELKIQSQQIEILKREQKIKEIALNNQRLESEKAQQMLELLREKNLAERQQRKLEYIALEMKAKNVQEEQQKEIIEGQKRQLQSAKRLRNYGIAIIALGAVVFLGIVIGMYITYRNNRELREKNSKIENQSKAISRQNQELELQRVAIQDKNRVLDLQNTKINESIRAAQTIQSAILPKNEVIASLFDDFFVLYKPKDIVSGDFYWVDKIENKMMIAAVDCTGHGVAGAFMSLIGNSLLDKIVEKLHIIEPATILNTFDHEIRATLNQEQGTEVGMDVAFCILEKYKKMEFYDVTFAGAGRPMYFYSKQSGELQEIKGDRKSVGMVQRKKTDFEYTQTSIQLFKGDSIYLFSDGFADQNNPEKEKIGTSRLKELLRQNATLPMQEQKQLLEIFLTDFQRTEDQRDDILVIGVRL</sequence>
<accession>A0A1I2DZ41</accession>
<dbReference type="OrthoDB" id="976877at2"/>
<dbReference type="SMART" id="SM00028">
    <property type="entry name" value="TPR"/>
    <property type="match status" value="6"/>
</dbReference>